<keyword evidence="1" id="KW-1133">Transmembrane helix</keyword>
<dbReference type="AlphaFoldDB" id="A0A1I6DFG7"/>
<organism evidence="2 3">
    <name type="scientific">Desulfoscipio geothermicus DSM 3669</name>
    <dbReference type="NCBI Taxonomy" id="1121426"/>
    <lineage>
        <taxon>Bacteria</taxon>
        <taxon>Bacillati</taxon>
        <taxon>Bacillota</taxon>
        <taxon>Clostridia</taxon>
        <taxon>Eubacteriales</taxon>
        <taxon>Desulfallaceae</taxon>
        <taxon>Desulfoscipio</taxon>
    </lineage>
</organism>
<evidence type="ECO:0000313" key="2">
    <source>
        <dbReference type="EMBL" id="SFR04174.1"/>
    </source>
</evidence>
<evidence type="ECO:0000256" key="1">
    <source>
        <dbReference type="SAM" id="Phobius"/>
    </source>
</evidence>
<feature type="transmembrane region" description="Helical" evidence="1">
    <location>
        <begin position="65"/>
        <end position="88"/>
    </location>
</feature>
<proteinExistence type="predicted"/>
<protein>
    <submittedName>
        <fullName evidence="2">Inhibitor of the pro-sigma K processing machinery</fullName>
    </submittedName>
</protein>
<evidence type="ECO:0000313" key="3">
    <source>
        <dbReference type="Proteomes" id="UP000199584"/>
    </source>
</evidence>
<dbReference type="InterPro" id="IPR010001">
    <property type="entry name" value="BofA"/>
</dbReference>
<gene>
    <name evidence="2" type="ORF">SAMN05660706_1108</name>
</gene>
<keyword evidence="1" id="KW-0472">Membrane</keyword>
<feature type="transmembrane region" description="Helical" evidence="1">
    <location>
        <begin position="33"/>
        <end position="53"/>
    </location>
</feature>
<name>A0A1I6DFG7_9FIRM</name>
<dbReference type="STRING" id="39060.SAMN05660706_1108"/>
<sequence>MMEWFLLVMGLAIILLGLYVIGVLFYRPLRLLIGLLACLVTGTVLLAILNFVLGFVDMHVAFNPFTVLIAGILQIPGLVMLVLLTLWFV</sequence>
<keyword evidence="3" id="KW-1185">Reference proteome</keyword>
<accession>A0A1I6DFG7</accession>
<dbReference type="Proteomes" id="UP000199584">
    <property type="component" value="Unassembled WGS sequence"/>
</dbReference>
<feature type="transmembrane region" description="Helical" evidence="1">
    <location>
        <begin position="6"/>
        <end position="26"/>
    </location>
</feature>
<reference evidence="3" key="1">
    <citation type="submission" date="2016-10" db="EMBL/GenBank/DDBJ databases">
        <authorList>
            <person name="Varghese N."/>
            <person name="Submissions S."/>
        </authorList>
    </citation>
    <scope>NUCLEOTIDE SEQUENCE [LARGE SCALE GENOMIC DNA]</scope>
    <source>
        <strain evidence="3">DSM 3669</strain>
    </source>
</reference>
<dbReference type="RefSeq" id="WP_245779688.1">
    <property type="nucleotide sequence ID" value="NZ_FOYM01000010.1"/>
</dbReference>
<dbReference type="Pfam" id="PF07441">
    <property type="entry name" value="BofA"/>
    <property type="match status" value="1"/>
</dbReference>
<dbReference type="EMBL" id="FOYM01000010">
    <property type="protein sequence ID" value="SFR04174.1"/>
    <property type="molecule type" value="Genomic_DNA"/>
</dbReference>
<keyword evidence="1" id="KW-0812">Transmembrane</keyword>